<sequence length="156" mass="16713">MAIAANVKSYLDAQGVQYELIGHYLTGSSHESAEAAHIDEGHIAKAVILTGQQGPVMAVVPGDTWVSLSAVQRMLDRELVLAQENETASLFADCDQGAIPPLGPAYGIETLLDSALESLAFHYFESGDHQTLLKVRGEDFFKLLGGARRGHFSSAD</sequence>
<name>A0A1A9EZC2_9GAMM</name>
<dbReference type="RefSeq" id="WP_067382411.1">
    <property type="nucleotide sequence ID" value="NZ_CP015839.1"/>
</dbReference>
<dbReference type="Proteomes" id="UP000078070">
    <property type="component" value="Chromosome"/>
</dbReference>
<dbReference type="GO" id="GO:0002161">
    <property type="term" value="F:aminoacyl-tRNA deacylase activity"/>
    <property type="evidence" value="ECO:0007669"/>
    <property type="project" value="InterPro"/>
</dbReference>
<evidence type="ECO:0000313" key="2">
    <source>
        <dbReference type="EMBL" id="ANG63090.1"/>
    </source>
</evidence>
<reference evidence="3" key="1">
    <citation type="submission" date="2016-05" db="EMBL/GenBank/DDBJ databases">
        <authorList>
            <person name="Baek K."/>
            <person name="Yang S.-J."/>
        </authorList>
    </citation>
    <scope>NUCLEOTIDE SEQUENCE [LARGE SCALE GENOMIC DNA]</scope>
    <source>
        <strain evidence="3">ST58-10</strain>
    </source>
</reference>
<dbReference type="InterPro" id="IPR036754">
    <property type="entry name" value="YbaK/aa-tRNA-synt-asso_dom_sf"/>
</dbReference>
<evidence type="ECO:0000259" key="1">
    <source>
        <dbReference type="Pfam" id="PF04073"/>
    </source>
</evidence>
<protein>
    <recommendedName>
        <fullName evidence="1">YbaK/aminoacyl-tRNA synthetase-associated domain-containing protein</fullName>
    </recommendedName>
</protein>
<dbReference type="InterPro" id="IPR007214">
    <property type="entry name" value="YbaK/aa-tRNA-synth-assoc-dom"/>
</dbReference>
<organism evidence="2 3">
    <name type="scientific">Marinobacterium aestuarii</name>
    <dbReference type="NCBI Taxonomy" id="1821621"/>
    <lineage>
        <taxon>Bacteria</taxon>
        <taxon>Pseudomonadati</taxon>
        <taxon>Pseudomonadota</taxon>
        <taxon>Gammaproteobacteria</taxon>
        <taxon>Oceanospirillales</taxon>
        <taxon>Oceanospirillaceae</taxon>
        <taxon>Marinobacterium</taxon>
    </lineage>
</organism>
<dbReference type="KEGG" id="mars:A8C75_11815"/>
<dbReference type="STRING" id="1821621.A8C75_11815"/>
<proteinExistence type="predicted"/>
<feature type="domain" description="YbaK/aminoacyl-tRNA synthetase-associated" evidence="1">
    <location>
        <begin position="28"/>
        <end position="143"/>
    </location>
</feature>
<evidence type="ECO:0000313" key="3">
    <source>
        <dbReference type="Proteomes" id="UP000078070"/>
    </source>
</evidence>
<accession>A0A1A9EZC2</accession>
<dbReference type="SUPFAM" id="SSF55826">
    <property type="entry name" value="YbaK/ProRS associated domain"/>
    <property type="match status" value="1"/>
</dbReference>
<dbReference type="Gene3D" id="3.90.960.10">
    <property type="entry name" value="YbaK/aminoacyl-tRNA synthetase-associated domain"/>
    <property type="match status" value="1"/>
</dbReference>
<dbReference type="AlphaFoldDB" id="A0A1A9EZC2"/>
<dbReference type="OrthoDB" id="9786549at2"/>
<reference evidence="2 3" key="2">
    <citation type="journal article" date="2018" name="Int. J. Syst. Evol. Microbiol.">
        <title>Marinobacterium aestuarii sp. nov., a benzene-degrading marine bacterium isolated from estuary sediment.</title>
        <authorList>
            <person name="Bae S.S."/>
            <person name="Jung J."/>
            <person name="Chung D."/>
            <person name="Baek K."/>
        </authorList>
    </citation>
    <scope>NUCLEOTIDE SEQUENCE [LARGE SCALE GENOMIC DNA]</scope>
    <source>
        <strain evidence="2 3">ST58-10</strain>
    </source>
</reference>
<keyword evidence="3" id="KW-1185">Reference proteome</keyword>
<dbReference type="CDD" id="cd04332">
    <property type="entry name" value="YbaK_like"/>
    <property type="match status" value="1"/>
</dbReference>
<dbReference type="Pfam" id="PF04073">
    <property type="entry name" value="tRNA_edit"/>
    <property type="match status" value="1"/>
</dbReference>
<dbReference type="EMBL" id="CP015839">
    <property type="protein sequence ID" value="ANG63090.1"/>
    <property type="molecule type" value="Genomic_DNA"/>
</dbReference>
<gene>
    <name evidence="2" type="ORF">A8C75_11815</name>
</gene>